<dbReference type="Gene3D" id="3.40.50.1820">
    <property type="entry name" value="alpha/beta hydrolase"/>
    <property type="match status" value="1"/>
</dbReference>
<name>A0A8H5LHA5_9AGAR</name>
<organism evidence="1 2">
    <name type="scientific">Leucocoprinus leucothites</name>
    <dbReference type="NCBI Taxonomy" id="201217"/>
    <lineage>
        <taxon>Eukaryota</taxon>
        <taxon>Fungi</taxon>
        <taxon>Dikarya</taxon>
        <taxon>Basidiomycota</taxon>
        <taxon>Agaricomycotina</taxon>
        <taxon>Agaricomycetes</taxon>
        <taxon>Agaricomycetidae</taxon>
        <taxon>Agaricales</taxon>
        <taxon>Agaricineae</taxon>
        <taxon>Agaricaceae</taxon>
        <taxon>Leucocoprinus</taxon>
    </lineage>
</organism>
<comment type="caution">
    <text evidence="1">The sequence shown here is derived from an EMBL/GenBank/DDBJ whole genome shotgun (WGS) entry which is preliminary data.</text>
</comment>
<dbReference type="Proteomes" id="UP000559027">
    <property type="component" value="Unassembled WGS sequence"/>
</dbReference>
<gene>
    <name evidence="1" type="ORF">D9756_006472</name>
</gene>
<evidence type="ECO:0000313" key="1">
    <source>
        <dbReference type="EMBL" id="KAF5357127.1"/>
    </source>
</evidence>
<dbReference type="SUPFAM" id="SSF53474">
    <property type="entry name" value="alpha/beta-Hydrolases"/>
    <property type="match status" value="1"/>
</dbReference>
<protein>
    <recommendedName>
        <fullName evidence="3">AB hydrolase-1 domain-containing protein</fullName>
    </recommendedName>
</protein>
<evidence type="ECO:0000313" key="2">
    <source>
        <dbReference type="Proteomes" id="UP000559027"/>
    </source>
</evidence>
<reference evidence="1 2" key="1">
    <citation type="journal article" date="2020" name="ISME J.">
        <title>Uncovering the hidden diversity of litter-decomposition mechanisms in mushroom-forming fungi.</title>
        <authorList>
            <person name="Floudas D."/>
            <person name="Bentzer J."/>
            <person name="Ahren D."/>
            <person name="Johansson T."/>
            <person name="Persson P."/>
            <person name="Tunlid A."/>
        </authorList>
    </citation>
    <scope>NUCLEOTIDE SEQUENCE [LARGE SCALE GENOMIC DNA]</scope>
    <source>
        <strain evidence="1 2">CBS 146.42</strain>
    </source>
</reference>
<dbReference type="InterPro" id="IPR029058">
    <property type="entry name" value="AB_hydrolase_fold"/>
</dbReference>
<sequence>MATPFHSTVPVVASLPAGIELTYFDSGPVVGSTSFTTLVLVHGCHFNSYGFKHLIPIAPQVNLRLVLVQRRDYAGSSKYTDDEMSVLRSDNPTAFFGTAGEVMAQFVHYLVSNTEVCTASEDRSSGGIAIAGWSIGNVFAQSMFFEGATLNEETYAAIEPYVLSLVLYDPPHCAFGIPTPPTLMHMFDPFHIKDPEESKQKFRRWVSSYYDHDTEPDVLELSNLDSRLETEQCVFKSWTPALQEERTEDFPLRSDAIVISKSVAQHHINRMSNNALFALNPRRFPLARVSFVHGKRSIWMCAFARHSIKRKYLELLSQGQKDNIRSFHFIDSEEGNHFVGSHYVYALWLANFKIDPL</sequence>
<proteinExistence type="predicted"/>
<dbReference type="EMBL" id="JAACJO010000006">
    <property type="protein sequence ID" value="KAF5357127.1"/>
    <property type="molecule type" value="Genomic_DNA"/>
</dbReference>
<dbReference type="AlphaFoldDB" id="A0A8H5LHA5"/>
<accession>A0A8H5LHA5</accession>
<dbReference type="OrthoDB" id="5311491at2759"/>
<keyword evidence="2" id="KW-1185">Reference proteome</keyword>
<evidence type="ECO:0008006" key="3">
    <source>
        <dbReference type="Google" id="ProtNLM"/>
    </source>
</evidence>